<dbReference type="EMBL" id="JASZZN010000028">
    <property type="protein sequence ID" value="MDM4018936.1"/>
    <property type="molecule type" value="Genomic_DNA"/>
</dbReference>
<dbReference type="RefSeq" id="WP_149498229.1">
    <property type="nucleotide sequence ID" value="NZ_CP141221.1"/>
</dbReference>
<dbReference type="SUPFAM" id="SSF53756">
    <property type="entry name" value="UDP-Glycosyltransferase/glycogen phosphorylase"/>
    <property type="match status" value="1"/>
</dbReference>
<dbReference type="CDD" id="cd03809">
    <property type="entry name" value="GT4_MtfB-like"/>
    <property type="match status" value="1"/>
</dbReference>
<sequence length="382" mass="43336">MEEQPKRHPQEVILIGNYPLDRQESMERFAVLLHRELTDRGIEVKHWRPIAVLGRVATSTTSGYGKWLGYFDKWLFFPLVLFLRRWFHPQAHFHVCDHSNAPYLRSLPSKHSSITCHDVLAVRAAEGFTDTYCQTSSVGRFLQRWIKKHLLQADRLVAVSNQTMSHLHEFEPTSNTERWRVIHLALNNNFHPVSQTQQRQLLAPYGLGGDRSSFIMHLGSSLQRKNREMLIDMVSHLGETWGGKICFAGAPVETALRERARELGVEDRIVEITKPSHDVLLALYSSCDAFVFPSFSEGFGWPVIEAQACGAPVISSDVAPMPEVSGGTALHASPTDAEAFAEHLLSLQDRDVRHRVVEEGFENVKRFAPKVMIDAYVQMMAD</sequence>
<evidence type="ECO:0000313" key="2">
    <source>
        <dbReference type="EMBL" id="MDM4018936.1"/>
    </source>
</evidence>
<comment type="caution">
    <text evidence="2">The sequence shown here is derived from an EMBL/GenBank/DDBJ whole genome shotgun (WGS) entry which is preliminary data.</text>
</comment>
<keyword evidence="3" id="KW-1185">Reference proteome</keyword>
<dbReference type="Gene3D" id="3.40.50.2000">
    <property type="entry name" value="Glycogen Phosphorylase B"/>
    <property type="match status" value="2"/>
</dbReference>
<evidence type="ECO:0000313" key="3">
    <source>
        <dbReference type="Proteomes" id="UP001239462"/>
    </source>
</evidence>
<gene>
    <name evidence="2" type="ORF">QTN89_26015</name>
</gene>
<accession>A0ABT7PR45</accession>
<reference evidence="2 3" key="1">
    <citation type="submission" date="2023-06" db="EMBL/GenBank/DDBJ databases">
        <title>Roseiconus lacunae JC819 isolated from Gulf of Mannar region, Tamil Nadu.</title>
        <authorList>
            <person name="Pk S."/>
            <person name="Ch S."/>
            <person name="Ch V.R."/>
        </authorList>
    </citation>
    <scope>NUCLEOTIDE SEQUENCE [LARGE SCALE GENOMIC DNA]</scope>
    <source>
        <strain evidence="2 3">JC819</strain>
    </source>
</reference>
<dbReference type="PANTHER" id="PTHR46401:SF2">
    <property type="entry name" value="GLYCOSYLTRANSFERASE WBBK-RELATED"/>
    <property type="match status" value="1"/>
</dbReference>
<name>A0ABT7PR45_9BACT</name>
<keyword evidence="1" id="KW-0808">Transferase</keyword>
<evidence type="ECO:0000256" key="1">
    <source>
        <dbReference type="ARBA" id="ARBA00022679"/>
    </source>
</evidence>
<dbReference type="PANTHER" id="PTHR46401">
    <property type="entry name" value="GLYCOSYLTRANSFERASE WBBK-RELATED"/>
    <property type="match status" value="1"/>
</dbReference>
<proteinExistence type="predicted"/>
<dbReference type="Proteomes" id="UP001239462">
    <property type="component" value="Unassembled WGS sequence"/>
</dbReference>
<protein>
    <submittedName>
        <fullName evidence="2">Glycosyltransferase family 1 protein</fullName>
    </submittedName>
</protein>
<dbReference type="Pfam" id="PF13692">
    <property type="entry name" value="Glyco_trans_1_4"/>
    <property type="match status" value="1"/>
</dbReference>
<organism evidence="2 3">
    <name type="scientific">Roseiconus lacunae</name>
    <dbReference type="NCBI Taxonomy" id="2605694"/>
    <lineage>
        <taxon>Bacteria</taxon>
        <taxon>Pseudomonadati</taxon>
        <taxon>Planctomycetota</taxon>
        <taxon>Planctomycetia</taxon>
        <taxon>Pirellulales</taxon>
        <taxon>Pirellulaceae</taxon>
        <taxon>Roseiconus</taxon>
    </lineage>
</organism>